<gene>
    <name evidence="1" type="ORF">DSO57_1021095</name>
</gene>
<protein>
    <submittedName>
        <fullName evidence="1">Uncharacterized protein</fullName>
    </submittedName>
</protein>
<evidence type="ECO:0000313" key="2">
    <source>
        <dbReference type="Proteomes" id="UP001165960"/>
    </source>
</evidence>
<proteinExistence type="predicted"/>
<sequence length="205" mass="22385">MQSNAILFLLGLVSGVSTLGIRRRYNDGQVRLTYYWMAIESEFPEDSEQTTDLESCSSGETIKQVSTEYYETIKLEGSGQLTTGELVNCENQECTCFEVVDGGAKGNRDNPLQPYVSVASIGFPSGTKIYVEKLDGVTLPSGLTHNGCVIVDDTGHDLDIAHIDMFVVSHQNYEAMDAVVPSGQVEAQINSSCEILDYTQGSPDY</sequence>
<keyword evidence="2" id="KW-1185">Reference proteome</keyword>
<name>A0ACC2UDK8_9FUNG</name>
<dbReference type="Proteomes" id="UP001165960">
    <property type="component" value="Unassembled WGS sequence"/>
</dbReference>
<organism evidence="1 2">
    <name type="scientific">Entomophthora muscae</name>
    <dbReference type="NCBI Taxonomy" id="34485"/>
    <lineage>
        <taxon>Eukaryota</taxon>
        <taxon>Fungi</taxon>
        <taxon>Fungi incertae sedis</taxon>
        <taxon>Zoopagomycota</taxon>
        <taxon>Entomophthoromycotina</taxon>
        <taxon>Entomophthoromycetes</taxon>
        <taxon>Entomophthorales</taxon>
        <taxon>Entomophthoraceae</taxon>
        <taxon>Entomophthora</taxon>
    </lineage>
</organism>
<evidence type="ECO:0000313" key="1">
    <source>
        <dbReference type="EMBL" id="KAJ9084736.1"/>
    </source>
</evidence>
<reference evidence="1" key="1">
    <citation type="submission" date="2022-04" db="EMBL/GenBank/DDBJ databases">
        <title>Genome of the entomopathogenic fungus Entomophthora muscae.</title>
        <authorList>
            <person name="Elya C."/>
            <person name="Lovett B.R."/>
            <person name="Lee E."/>
            <person name="Macias A.M."/>
            <person name="Hajek A.E."/>
            <person name="De Bivort B.L."/>
            <person name="Kasson M.T."/>
            <person name="De Fine Licht H.H."/>
            <person name="Stajich J.E."/>
        </authorList>
    </citation>
    <scope>NUCLEOTIDE SEQUENCE</scope>
    <source>
        <strain evidence="1">Berkeley</strain>
    </source>
</reference>
<comment type="caution">
    <text evidence="1">The sequence shown here is derived from an EMBL/GenBank/DDBJ whole genome shotgun (WGS) entry which is preliminary data.</text>
</comment>
<dbReference type="EMBL" id="QTSX02000811">
    <property type="protein sequence ID" value="KAJ9084736.1"/>
    <property type="molecule type" value="Genomic_DNA"/>
</dbReference>
<accession>A0ACC2UDK8</accession>